<dbReference type="GO" id="GO:0005525">
    <property type="term" value="F:GTP binding"/>
    <property type="evidence" value="ECO:0007669"/>
    <property type="project" value="InterPro"/>
</dbReference>
<evidence type="ECO:0000313" key="2">
    <source>
        <dbReference type="EMBL" id="CDW29379.1"/>
    </source>
</evidence>
<dbReference type="SMART" id="SM00173">
    <property type="entry name" value="RAS"/>
    <property type="match status" value="1"/>
</dbReference>
<sequence length="336" mass="37298">ENANLIEDAPSSATPINLPTSSSSDPQSDNMGLTPTRGAPPSIFNPFLHAKSCNSTNNNSSNSSFTASNNNNNQLLNVNNQNSNTNNNNSNNSNNSANANITTVNNQNGPPLDNTVLPTRLDNGLPPRYDEDVNIKLVKVVVLGAQGVGKTSIVRRFVRNEYSLSYERSTSKSEYFPSLILNERLFELKIIDLPVIPYFPASTAMEWTPELRYYGLRSAGAYVLVYDSPATFQFLKTLKEQICASRDMSNIPVIVVANKIDLLPSGGKKLLASQERKEIVHLVKKTWRMSHIECSAKCNWNVSNVFRELAVTLDMIANGEVIRSQHSVRKRRCLMF</sequence>
<dbReference type="SUPFAM" id="SSF52540">
    <property type="entry name" value="P-loop containing nucleoside triphosphate hydrolases"/>
    <property type="match status" value="1"/>
</dbReference>
<dbReference type="PANTHER" id="PTHR46350:SF2">
    <property type="entry name" value="RAS LIKE FAMILY 10 MEMBER B"/>
    <property type="match status" value="1"/>
</dbReference>
<dbReference type="Pfam" id="PF00071">
    <property type="entry name" value="Ras"/>
    <property type="match status" value="1"/>
</dbReference>
<dbReference type="InterPro" id="IPR052661">
    <property type="entry name" value="Ras-like_GTPase_Reg"/>
</dbReference>
<dbReference type="SMART" id="SM00175">
    <property type="entry name" value="RAB"/>
    <property type="match status" value="1"/>
</dbReference>
<dbReference type="AlphaFoldDB" id="A0A0K2TTN4"/>
<feature type="compositionally biased region" description="Polar residues" evidence="1">
    <location>
        <begin position="11"/>
        <end position="33"/>
    </location>
</feature>
<dbReference type="InterPro" id="IPR027417">
    <property type="entry name" value="P-loop_NTPase"/>
</dbReference>
<dbReference type="GO" id="GO:0003924">
    <property type="term" value="F:GTPase activity"/>
    <property type="evidence" value="ECO:0007669"/>
    <property type="project" value="InterPro"/>
</dbReference>
<dbReference type="OrthoDB" id="299781at2759"/>
<protein>
    <submittedName>
        <fullName evidence="2">RASlike, family 10, member Blike [Tribolium castaneum]</fullName>
    </submittedName>
</protein>
<dbReference type="PRINTS" id="PR00449">
    <property type="entry name" value="RASTRNSFRMNG"/>
</dbReference>
<reference evidence="2" key="1">
    <citation type="submission" date="2014-05" db="EMBL/GenBank/DDBJ databases">
        <authorList>
            <person name="Chronopoulou M."/>
        </authorList>
    </citation>
    <scope>NUCLEOTIDE SEQUENCE</scope>
    <source>
        <tissue evidence="2">Whole organism</tissue>
    </source>
</reference>
<name>A0A0K2TTN4_LEPSM</name>
<feature type="compositionally biased region" description="Low complexity" evidence="1">
    <location>
        <begin position="54"/>
        <end position="106"/>
    </location>
</feature>
<dbReference type="Gene3D" id="3.40.50.300">
    <property type="entry name" value="P-loop containing nucleotide triphosphate hydrolases"/>
    <property type="match status" value="1"/>
</dbReference>
<dbReference type="EMBL" id="HACA01012018">
    <property type="protein sequence ID" value="CDW29379.1"/>
    <property type="molecule type" value="Transcribed_RNA"/>
</dbReference>
<dbReference type="PROSITE" id="PS51421">
    <property type="entry name" value="RAS"/>
    <property type="match status" value="1"/>
</dbReference>
<feature type="non-terminal residue" evidence="2">
    <location>
        <position position="1"/>
    </location>
</feature>
<evidence type="ECO:0000256" key="1">
    <source>
        <dbReference type="SAM" id="MobiDB-lite"/>
    </source>
</evidence>
<feature type="region of interest" description="Disordered" evidence="1">
    <location>
        <begin position="1"/>
        <end position="112"/>
    </location>
</feature>
<dbReference type="PROSITE" id="PS51419">
    <property type="entry name" value="RAB"/>
    <property type="match status" value="1"/>
</dbReference>
<accession>A0A0K2TTN4</accession>
<dbReference type="SMART" id="SM00174">
    <property type="entry name" value="RHO"/>
    <property type="match status" value="1"/>
</dbReference>
<proteinExistence type="predicted"/>
<organism evidence="2">
    <name type="scientific">Lepeophtheirus salmonis</name>
    <name type="common">Salmon louse</name>
    <name type="synonym">Caligus salmonis</name>
    <dbReference type="NCBI Taxonomy" id="72036"/>
    <lineage>
        <taxon>Eukaryota</taxon>
        <taxon>Metazoa</taxon>
        <taxon>Ecdysozoa</taxon>
        <taxon>Arthropoda</taxon>
        <taxon>Crustacea</taxon>
        <taxon>Multicrustacea</taxon>
        <taxon>Hexanauplia</taxon>
        <taxon>Copepoda</taxon>
        <taxon>Siphonostomatoida</taxon>
        <taxon>Caligidae</taxon>
        <taxon>Lepeophtheirus</taxon>
    </lineage>
</organism>
<dbReference type="PANTHER" id="PTHR46350">
    <property type="entry name" value="RAS LIKE FAMILY 10 MEMBER B-RELATED"/>
    <property type="match status" value="1"/>
</dbReference>
<dbReference type="InterPro" id="IPR001806">
    <property type="entry name" value="Small_GTPase"/>
</dbReference>